<dbReference type="EMBL" id="WRPM01000097">
    <property type="protein sequence ID" value="MVT27328.1"/>
    <property type="molecule type" value="Genomic_DNA"/>
</dbReference>
<comment type="caution">
    <text evidence="1">The sequence shown here is derived from an EMBL/GenBank/DDBJ whole genome shotgun (WGS) entry which is preliminary data.</text>
</comment>
<name>A0A7K1ULG6_9MICC</name>
<dbReference type="AlphaFoldDB" id="A0A7K1ULG6"/>
<sequence>MATTSSPSDAALLISRAQKDGTHLSHHLTRQLQSGRVLRLRRRVYLPTQAWLEAYPFQRLTYIAAAVSAQLDEPVFCRETALHLHGLPLIRLPAAVQVRAPSRHHVRKLPQPSMTGRLSPDAFLAAARHQNKELAIHQKGVQFAGFGTHFVSPTGIPASPGTIRADAAGQTVFLEDIRLALADTVPRMAFSDAVIVLDAALRGSDSRAAVPRDALLKTAETLAWSRSRLHRWTRAAAFADPLSESPGESLARALIHELGFTAPQLQVTLTVDGQSYRVDFLWDEAGIVGEFDGWTKFQDNGRESLRQEKIREDAIRSTGRTFMRCYWEDLQEPLRLKRKLQRAGVPRADA</sequence>
<keyword evidence="2" id="KW-1185">Reference proteome</keyword>
<proteinExistence type="predicted"/>
<evidence type="ECO:0000313" key="1">
    <source>
        <dbReference type="EMBL" id="MVT27328.1"/>
    </source>
</evidence>
<reference evidence="1 2" key="1">
    <citation type="submission" date="2019-12" db="EMBL/GenBank/DDBJ databases">
        <title>Nesterenkonia muleiensis sp. nov., a novel actinobacterium isolated from sap of Populus euphratica.</title>
        <authorList>
            <person name="Wang R."/>
        </authorList>
    </citation>
    <scope>NUCLEOTIDE SEQUENCE [LARGE SCALE GENOMIC DNA]</scope>
    <source>
        <strain evidence="1 2">F10</strain>
    </source>
</reference>
<organism evidence="1 2">
    <name type="scientific">Nesterenkonia alkaliphila</name>
    <dbReference type="NCBI Taxonomy" id="1463631"/>
    <lineage>
        <taxon>Bacteria</taxon>
        <taxon>Bacillati</taxon>
        <taxon>Actinomycetota</taxon>
        <taxon>Actinomycetes</taxon>
        <taxon>Micrococcales</taxon>
        <taxon>Micrococcaceae</taxon>
        <taxon>Nesterenkonia</taxon>
    </lineage>
</organism>
<dbReference type="Proteomes" id="UP000460157">
    <property type="component" value="Unassembled WGS sequence"/>
</dbReference>
<accession>A0A7K1ULG6</accession>
<evidence type="ECO:0008006" key="3">
    <source>
        <dbReference type="Google" id="ProtNLM"/>
    </source>
</evidence>
<protein>
    <recommendedName>
        <fullName evidence="3">Type IV toxin-antitoxin system AbiEi family antitoxin domain-containing protein</fullName>
    </recommendedName>
</protein>
<dbReference type="RefSeq" id="WP_157325177.1">
    <property type="nucleotide sequence ID" value="NZ_BMFX01000003.1"/>
</dbReference>
<evidence type="ECO:0000313" key="2">
    <source>
        <dbReference type="Proteomes" id="UP000460157"/>
    </source>
</evidence>
<dbReference type="OrthoDB" id="5517693at2"/>
<gene>
    <name evidence="1" type="ORF">GNZ21_13375</name>
</gene>